<dbReference type="InterPro" id="IPR010260">
    <property type="entry name" value="AlpA"/>
</dbReference>
<dbReference type="Proteomes" id="UP000239007">
    <property type="component" value="Unassembled WGS sequence"/>
</dbReference>
<evidence type="ECO:0000313" key="1">
    <source>
        <dbReference type="EMBL" id="PQJ53146.1"/>
    </source>
</evidence>
<keyword evidence="2" id="KW-1185">Reference proteome</keyword>
<dbReference type="InterPro" id="IPR052931">
    <property type="entry name" value="Prophage_regulatory_activator"/>
</dbReference>
<dbReference type="Pfam" id="PF05930">
    <property type="entry name" value="Phage_AlpA"/>
    <property type="match status" value="1"/>
</dbReference>
<gene>
    <name evidence="1" type="ORF">BTO11_05360</name>
</gene>
<dbReference type="RefSeq" id="WP_105051623.1">
    <property type="nucleotide sequence ID" value="NZ_BMYG01000003.1"/>
</dbReference>
<evidence type="ECO:0000313" key="2">
    <source>
        <dbReference type="Proteomes" id="UP000239007"/>
    </source>
</evidence>
<evidence type="ECO:0008006" key="3">
    <source>
        <dbReference type="Google" id="ProtNLM"/>
    </source>
</evidence>
<dbReference type="EMBL" id="MSCH01000003">
    <property type="protein sequence ID" value="PQJ53146.1"/>
    <property type="molecule type" value="Genomic_DNA"/>
</dbReference>
<accession>A0A2S7UT32</accession>
<name>A0A2S7UT32_9GAMM</name>
<organism evidence="1 2">
    <name type="scientific">Psychrosphaera saromensis</name>
    <dbReference type="NCBI Taxonomy" id="716813"/>
    <lineage>
        <taxon>Bacteria</taxon>
        <taxon>Pseudomonadati</taxon>
        <taxon>Pseudomonadota</taxon>
        <taxon>Gammaproteobacteria</taxon>
        <taxon>Alteromonadales</taxon>
        <taxon>Pseudoalteromonadaceae</taxon>
        <taxon>Psychrosphaera</taxon>
    </lineage>
</organism>
<dbReference type="PANTHER" id="PTHR36154:SF1">
    <property type="entry name" value="DNA-BINDING TRANSCRIPTIONAL ACTIVATOR ALPA"/>
    <property type="match status" value="1"/>
</dbReference>
<dbReference type="OrthoDB" id="8455288at2"/>
<reference evidence="1 2" key="1">
    <citation type="submission" date="2016-12" db="EMBL/GenBank/DDBJ databases">
        <title>Diversity of luminous bacteria.</title>
        <authorList>
            <person name="Yoshizawa S."/>
            <person name="Kogure K."/>
        </authorList>
    </citation>
    <scope>NUCLEOTIDE SEQUENCE [LARGE SCALE GENOMIC DNA]</scope>
    <source>
        <strain evidence="1 2">SA4-48</strain>
    </source>
</reference>
<proteinExistence type="predicted"/>
<dbReference type="AlphaFoldDB" id="A0A2S7UT32"/>
<dbReference type="PANTHER" id="PTHR36154">
    <property type="entry name" value="DNA-BINDING TRANSCRIPTIONAL ACTIVATOR ALPA"/>
    <property type="match status" value="1"/>
</dbReference>
<comment type="caution">
    <text evidence="1">The sequence shown here is derived from an EMBL/GenBank/DDBJ whole genome shotgun (WGS) entry which is preliminary data.</text>
</comment>
<dbReference type="Gene3D" id="1.10.238.160">
    <property type="match status" value="1"/>
</dbReference>
<protein>
    <recommendedName>
        <fullName evidence="3">AlpA family transcriptional regulator</fullName>
    </recommendedName>
</protein>
<sequence length="75" mass="8849">MNNSVHQTPLANELDRIVREPEREELTTISRTQAFQLEKKNEFPKRIRLSNRSVGWRLSEILMWIATRDQVSAGR</sequence>